<feature type="domain" description="Polyphosphate kinase-2-related" evidence="3">
    <location>
        <begin position="44"/>
        <end position="278"/>
    </location>
</feature>
<dbReference type="EMBL" id="CZCZ02000005">
    <property type="protein sequence ID" value="CAC5340033.1"/>
    <property type="molecule type" value="Genomic_DNA"/>
</dbReference>
<dbReference type="InterPro" id="IPR016898">
    <property type="entry name" value="Polyphosphate_phosphotransfera"/>
</dbReference>
<dbReference type="PANTHER" id="PTHR34383:SF3">
    <property type="entry name" value="POLYPHOSPHATE:AMP PHOSPHOTRANSFERASE"/>
    <property type="match status" value="1"/>
</dbReference>
<dbReference type="InterPro" id="IPR022300">
    <property type="entry name" value="PPK2-rel_1"/>
</dbReference>
<name>A0A6J7ZFA8_PLARU</name>
<dbReference type="NCBIfam" id="TIGR03709">
    <property type="entry name" value="PPK2_rel_1"/>
    <property type="match status" value="1"/>
</dbReference>
<keyword evidence="5" id="KW-1185">Reference proteome</keyword>
<dbReference type="InterPro" id="IPR027417">
    <property type="entry name" value="P-loop_NTPase"/>
</dbReference>
<dbReference type="AlphaFoldDB" id="A0A6J7ZFA8"/>
<dbReference type="Gene3D" id="3.40.50.300">
    <property type="entry name" value="P-loop containing nucleotide triphosphate hydrolases"/>
    <property type="match status" value="1"/>
</dbReference>
<proteinExistence type="predicted"/>
<dbReference type="SUPFAM" id="SSF52540">
    <property type="entry name" value="P-loop containing nucleoside triphosphate hydrolases"/>
    <property type="match status" value="1"/>
</dbReference>
<comment type="caution">
    <text evidence="4">The sequence shown here is derived from an EMBL/GenBank/DDBJ whole genome shotgun (WGS) entry which is preliminary data.</text>
</comment>
<dbReference type="PANTHER" id="PTHR34383">
    <property type="entry name" value="POLYPHOSPHATE:AMP PHOSPHOTRANSFERASE-RELATED"/>
    <property type="match status" value="1"/>
</dbReference>
<gene>
    <name evidence="4" type="ORF">PLAN_100083</name>
</gene>
<evidence type="ECO:0000313" key="5">
    <source>
        <dbReference type="Proteomes" id="UP000196521"/>
    </source>
</evidence>
<dbReference type="RefSeq" id="WP_081693670.1">
    <property type="nucleotide sequence ID" value="NZ_LR812491.1"/>
</dbReference>
<dbReference type="Pfam" id="PF03976">
    <property type="entry name" value="PPK2"/>
    <property type="match status" value="1"/>
</dbReference>
<dbReference type="GO" id="GO:0006797">
    <property type="term" value="P:polyphosphate metabolic process"/>
    <property type="evidence" value="ECO:0007669"/>
    <property type="project" value="InterPro"/>
</dbReference>
<dbReference type="GO" id="GO:0008976">
    <property type="term" value="F:polyphosphate kinase activity"/>
    <property type="evidence" value="ECO:0007669"/>
    <property type="project" value="InterPro"/>
</dbReference>
<evidence type="ECO:0000259" key="3">
    <source>
        <dbReference type="Pfam" id="PF03976"/>
    </source>
</evidence>
<evidence type="ECO:0000313" key="4">
    <source>
        <dbReference type="EMBL" id="CAC5340033.1"/>
    </source>
</evidence>
<keyword evidence="1" id="KW-0808">Transferase</keyword>
<dbReference type="Proteomes" id="UP000196521">
    <property type="component" value="Unassembled WGS sequence"/>
</dbReference>
<dbReference type="InterPro" id="IPR022488">
    <property type="entry name" value="PPK2-related"/>
</dbReference>
<organism evidence="4 5">
    <name type="scientific">Planktothrix rubescens CCAP 1459/22</name>
    <dbReference type="NCBI Taxonomy" id="329571"/>
    <lineage>
        <taxon>Bacteria</taxon>
        <taxon>Bacillati</taxon>
        <taxon>Cyanobacteriota</taxon>
        <taxon>Cyanophyceae</taxon>
        <taxon>Oscillatoriophycideae</taxon>
        <taxon>Oscillatoriales</taxon>
        <taxon>Microcoleaceae</taxon>
        <taxon>Planktothrix</taxon>
    </lineage>
</organism>
<protein>
    <submittedName>
        <fullName evidence="4">Polyphosphate:nucleotide phosphotransferase, PPK2 family</fullName>
    </submittedName>
</protein>
<reference evidence="4" key="1">
    <citation type="submission" date="2020-05" db="EMBL/GenBank/DDBJ databases">
        <authorList>
            <consortium name="Genoscope - CEA"/>
            <person name="William W."/>
        </authorList>
    </citation>
    <scope>NUCLEOTIDE SEQUENCE [LARGE SCALE GENOMIC DNA]</scope>
    <source>
        <strain evidence="4">PCC 7821</strain>
    </source>
</reference>
<dbReference type="PIRSF" id="PIRSF028756">
    <property type="entry name" value="PPK2_prd"/>
    <property type="match status" value="1"/>
</dbReference>
<accession>A0A6J7ZFA8</accession>
<evidence type="ECO:0000256" key="1">
    <source>
        <dbReference type="ARBA" id="ARBA00022679"/>
    </source>
</evidence>
<keyword evidence="2" id="KW-0418">Kinase</keyword>
<sequence>MTDSSLNLFPIKNIDDLTRPFIVPPERKISLAKDYDPGYKADHLKKSKAKGQLKEGIEALAEYQDVLYAQNTHAVLIIFQAMDAAGKDSTIKHVMSGINPQGCQVHSFKAPSTEELNHDYLWRCSKALPERGRIGIFNRSYYEEILVTRVHPEILEQRPLPMSIIDNNIWKRRFEEINNFEKHLVNNGTIILKFFLNVSKEEQKERFLERINRPEKNWKFSENDAKERRFWDDYMSVYEDMFNHTSTKYAPWYIIPADHKWFTRLVVAGIIYTQLKELNLKYPSLSKEQHKELLKAKEILESQK</sequence>
<evidence type="ECO:0000256" key="2">
    <source>
        <dbReference type="ARBA" id="ARBA00022777"/>
    </source>
</evidence>